<dbReference type="OrthoDB" id="29145at2759"/>
<dbReference type="GO" id="GO:0015031">
    <property type="term" value="P:protein transport"/>
    <property type="evidence" value="ECO:0007669"/>
    <property type="project" value="UniProtKB-KW"/>
</dbReference>
<dbReference type="Proteomes" id="UP000179807">
    <property type="component" value="Unassembled WGS sequence"/>
</dbReference>
<proteinExistence type="inferred from homology"/>
<keyword evidence="2" id="KW-0813">Transport</keyword>
<dbReference type="RefSeq" id="XP_068351778.1">
    <property type="nucleotide sequence ID" value="XM_068509952.1"/>
</dbReference>
<comment type="caution">
    <text evidence="4">The sequence shown here is derived from an EMBL/GenBank/DDBJ whole genome shotgun (WGS) entry which is preliminary data.</text>
</comment>
<evidence type="ECO:0000256" key="1">
    <source>
        <dbReference type="ARBA" id="ARBA00010394"/>
    </source>
</evidence>
<reference evidence="4" key="1">
    <citation type="submission" date="2016-10" db="EMBL/GenBank/DDBJ databases">
        <authorList>
            <person name="Benchimol M."/>
            <person name="Almeida L.G."/>
            <person name="Vasconcelos A.T."/>
            <person name="Perreira-Neves A."/>
            <person name="Rosa I.A."/>
            <person name="Tasca T."/>
            <person name="Bogo M.R."/>
            <person name="de Souza W."/>
        </authorList>
    </citation>
    <scope>NUCLEOTIDE SEQUENCE [LARGE SCALE GENOMIC DNA]</scope>
    <source>
        <strain evidence="4">K</strain>
    </source>
</reference>
<evidence type="ECO:0000313" key="4">
    <source>
        <dbReference type="EMBL" id="OHS98641.1"/>
    </source>
</evidence>
<keyword evidence="5" id="KW-1185">Reference proteome</keyword>
<keyword evidence="3" id="KW-0653">Protein transport</keyword>
<dbReference type="EMBL" id="MLAK01001043">
    <property type="protein sequence ID" value="OHS98641.1"/>
    <property type="molecule type" value="Genomic_DNA"/>
</dbReference>
<dbReference type="SMART" id="SM00185">
    <property type="entry name" value="ARM"/>
    <property type="match status" value="4"/>
</dbReference>
<evidence type="ECO:0000256" key="2">
    <source>
        <dbReference type="ARBA" id="ARBA00022448"/>
    </source>
</evidence>
<organism evidence="4 5">
    <name type="scientific">Tritrichomonas foetus</name>
    <dbReference type="NCBI Taxonomy" id="1144522"/>
    <lineage>
        <taxon>Eukaryota</taxon>
        <taxon>Metamonada</taxon>
        <taxon>Parabasalia</taxon>
        <taxon>Tritrichomonadida</taxon>
        <taxon>Tritrichomonadidae</taxon>
        <taxon>Tritrichomonas</taxon>
    </lineage>
</organism>
<dbReference type="GeneID" id="94844656"/>
<dbReference type="Gene3D" id="1.25.10.10">
    <property type="entry name" value="Leucine-rich Repeat Variant"/>
    <property type="match status" value="1"/>
</dbReference>
<evidence type="ECO:0008006" key="6">
    <source>
        <dbReference type="Google" id="ProtNLM"/>
    </source>
</evidence>
<dbReference type="AlphaFoldDB" id="A0A1J4JJ73"/>
<sequence>MLSNGSGFSPTKGFESLDKSGADLSNYQNQLSKDRISRTLTLRRSNKITISAFTHKKTYIGDLNNPLPPALDPSIASQILGSNNEAKIIEYCGSLMNSCTGKTSIAPILSSSEVASEFVNILNSSDTFSLNLIIAIIQVMTTLFPLLEQSMMTVYVDEGIVMCLLTFLAVDESSPPNTNLIHHALKFTAVMASSSNYARDALFSFGIHSMIITLASTFGNYPEIQDAACEALYNLFSSQEPPDTTFINDCVCPIAQLLTLLRSKTAISFVLNVFVEMSNKLPSIVFSLFDMNMSPVIVQLLNDDDLTGVALSLIGNMTVAQPFHINKLLENGLFDHLLRLLNSEHTADVLWVLSNLLESVTDSTLRLINTDFVVQVVTIAMSANFNIEKEAAYFLSTFILFSGQKSIENFVEHPEIVELLTEMLGCGSENIILRCMDAIIRFVQYSIIEPAKSSMIRQVIVESEARDRLLELTDGNTPNLKERASYLLNVIDKLDY</sequence>
<protein>
    <recommendedName>
        <fullName evidence="6">Armadillo/beta-catenin-like repeat family protein</fullName>
    </recommendedName>
</protein>
<dbReference type="InterPro" id="IPR016024">
    <property type="entry name" value="ARM-type_fold"/>
</dbReference>
<dbReference type="SUPFAM" id="SSF48371">
    <property type="entry name" value="ARM repeat"/>
    <property type="match status" value="1"/>
</dbReference>
<evidence type="ECO:0000256" key="3">
    <source>
        <dbReference type="ARBA" id="ARBA00022927"/>
    </source>
</evidence>
<name>A0A1J4JJ73_9EUKA</name>
<comment type="similarity">
    <text evidence="1">Belongs to the importin alpha family.</text>
</comment>
<gene>
    <name evidence="4" type="ORF">TRFO_34920</name>
</gene>
<accession>A0A1J4JJ73</accession>
<dbReference type="InterPro" id="IPR000225">
    <property type="entry name" value="Armadillo"/>
</dbReference>
<dbReference type="PANTHER" id="PTHR23316">
    <property type="entry name" value="IMPORTIN ALPHA"/>
    <property type="match status" value="1"/>
</dbReference>
<dbReference type="VEuPathDB" id="TrichDB:TRFO_34920"/>
<dbReference type="InterPro" id="IPR011989">
    <property type="entry name" value="ARM-like"/>
</dbReference>
<evidence type="ECO:0000313" key="5">
    <source>
        <dbReference type="Proteomes" id="UP000179807"/>
    </source>
</evidence>